<dbReference type="EMBL" id="KN730426">
    <property type="protein sequence ID" value="KIH61068.1"/>
    <property type="molecule type" value="Genomic_DNA"/>
</dbReference>
<dbReference type="PANTHER" id="PTHR47331">
    <property type="entry name" value="PHD-TYPE DOMAIN-CONTAINING PROTEIN"/>
    <property type="match status" value="1"/>
</dbReference>
<sequence>MAKADRCSDAVAKVLGIEWRTEEDKLIIQCAIHPPAKITKRTVLHTNASVFDPLRWLTPFMLRNKCIFQRLWIKSYDWDDILTEEDQEQWKKLCDSMNNFRIELPKLPRRVATERGVHQLVAFSDASTNAMAACVYVEQGNHH</sequence>
<keyword evidence="2" id="KW-1185">Reference proteome</keyword>
<gene>
    <name evidence="1" type="ORF">ANCDUO_08665</name>
</gene>
<dbReference type="Pfam" id="PF05380">
    <property type="entry name" value="Peptidase_A17"/>
    <property type="match status" value="1"/>
</dbReference>
<accession>A0A0C2CVX8</accession>
<protein>
    <recommendedName>
        <fullName evidence="3">Reverse transcriptase/retrotransposon-derived protein RNase H-like domain-containing protein</fullName>
    </recommendedName>
</protein>
<dbReference type="AlphaFoldDB" id="A0A0C2CVX8"/>
<evidence type="ECO:0000313" key="2">
    <source>
        <dbReference type="Proteomes" id="UP000054047"/>
    </source>
</evidence>
<dbReference type="Proteomes" id="UP000054047">
    <property type="component" value="Unassembled WGS sequence"/>
</dbReference>
<organism evidence="1 2">
    <name type="scientific">Ancylostoma duodenale</name>
    <dbReference type="NCBI Taxonomy" id="51022"/>
    <lineage>
        <taxon>Eukaryota</taxon>
        <taxon>Metazoa</taxon>
        <taxon>Ecdysozoa</taxon>
        <taxon>Nematoda</taxon>
        <taxon>Chromadorea</taxon>
        <taxon>Rhabditida</taxon>
        <taxon>Rhabditina</taxon>
        <taxon>Rhabditomorpha</taxon>
        <taxon>Strongyloidea</taxon>
        <taxon>Ancylostomatidae</taxon>
        <taxon>Ancylostomatinae</taxon>
        <taxon>Ancylostoma</taxon>
    </lineage>
</organism>
<dbReference type="OrthoDB" id="5920525at2759"/>
<evidence type="ECO:0008006" key="3">
    <source>
        <dbReference type="Google" id="ProtNLM"/>
    </source>
</evidence>
<name>A0A0C2CVX8_9BILA</name>
<evidence type="ECO:0000313" key="1">
    <source>
        <dbReference type="EMBL" id="KIH61068.1"/>
    </source>
</evidence>
<dbReference type="PANTHER" id="PTHR47331:SF1">
    <property type="entry name" value="GAG-LIKE PROTEIN"/>
    <property type="match status" value="1"/>
</dbReference>
<dbReference type="InterPro" id="IPR008042">
    <property type="entry name" value="Retrotrans_Pao"/>
</dbReference>
<proteinExistence type="predicted"/>
<reference evidence="1 2" key="1">
    <citation type="submission" date="2013-12" db="EMBL/GenBank/DDBJ databases">
        <title>Draft genome of the parsitic nematode Ancylostoma duodenale.</title>
        <authorList>
            <person name="Mitreva M."/>
        </authorList>
    </citation>
    <scope>NUCLEOTIDE SEQUENCE [LARGE SCALE GENOMIC DNA]</scope>
    <source>
        <strain evidence="1 2">Zhejiang</strain>
    </source>
</reference>